<evidence type="ECO:0000313" key="10">
    <source>
        <dbReference type="Proteomes" id="UP000245728"/>
    </source>
</evidence>
<dbReference type="InterPro" id="IPR020095">
    <property type="entry name" value="PsdUridine_synth_TruA_C"/>
</dbReference>
<evidence type="ECO:0000256" key="1">
    <source>
        <dbReference type="ARBA" id="ARBA00009375"/>
    </source>
</evidence>
<dbReference type="AlphaFoldDB" id="A0A2S2E4I4"/>
<dbReference type="PANTHER" id="PTHR11142:SF0">
    <property type="entry name" value="TRNA PSEUDOURIDINE SYNTHASE-LIKE 1"/>
    <property type="match status" value="1"/>
</dbReference>
<feature type="domain" description="Pseudouridine synthase I TruA alpha/beta" evidence="8">
    <location>
        <begin position="8"/>
        <end position="103"/>
    </location>
</feature>
<dbReference type="OrthoDB" id="9811823at2"/>
<dbReference type="RefSeq" id="WP_109339999.1">
    <property type="nucleotide sequence ID" value="NZ_CP029347.1"/>
</dbReference>
<evidence type="ECO:0000256" key="2">
    <source>
        <dbReference type="ARBA" id="ARBA00022694"/>
    </source>
</evidence>
<dbReference type="SUPFAM" id="SSF55120">
    <property type="entry name" value="Pseudouridine synthase"/>
    <property type="match status" value="1"/>
</dbReference>
<dbReference type="HAMAP" id="MF_00171">
    <property type="entry name" value="TruA"/>
    <property type="match status" value="1"/>
</dbReference>
<dbReference type="InterPro" id="IPR001406">
    <property type="entry name" value="PsdUridine_synth_TruA"/>
</dbReference>
<comment type="caution">
    <text evidence="4">Lacks conserved residue(s) required for the propagation of feature annotation.</text>
</comment>
<keyword evidence="10" id="KW-1185">Reference proteome</keyword>
<comment type="similarity">
    <text evidence="1 4 7">Belongs to the tRNA pseudouridine synthase TruA family.</text>
</comment>
<dbReference type="EC" id="5.4.99.12" evidence="4"/>
<reference evidence="9 10" key="1">
    <citation type="submission" date="2018-05" db="EMBL/GenBank/DDBJ databases">
        <title>Salinimonas sp. HMF8227 Genome sequencing and assembly.</title>
        <authorList>
            <person name="Kang H."/>
            <person name="Kang J."/>
            <person name="Cha I."/>
            <person name="Kim H."/>
            <person name="Joh K."/>
        </authorList>
    </citation>
    <scope>NUCLEOTIDE SEQUENCE [LARGE SCALE GENOMIC DNA]</scope>
    <source>
        <strain evidence="9 10">HMF8227</strain>
    </source>
</reference>
<accession>A0A2S2E4I4</accession>
<dbReference type="PANTHER" id="PTHR11142">
    <property type="entry name" value="PSEUDOURIDYLATE SYNTHASE"/>
    <property type="match status" value="1"/>
</dbReference>
<name>A0A2S2E4I4_9ALTE</name>
<feature type="domain" description="Pseudouridine synthase I TruA alpha/beta" evidence="8">
    <location>
        <begin position="142"/>
        <end position="244"/>
    </location>
</feature>
<feature type="active site" description="Nucleophile" evidence="4 5">
    <location>
        <position position="51"/>
    </location>
</feature>
<dbReference type="KEGG" id="salh:HMF8227_01952"/>
<dbReference type="GO" id="GO:0031119">
    <property type="term" value="P:tRNA pseudouridine synthesis"/>
    <property type="evidence" value="ECO:0007669"/>
    <property type="project" value="UniProtKB-UniRule"/>
</dbReference>
<dbReference type="InterPro" id="IPR020094">
    <property type="entry name" value="TruA/RsuA/RluB/E/F_N"/>
</dbReference>
<organism evidence="9 10">
    <name type="scientific">Saliniradius amylolyticus</name>
    <dbReference type="NCBI Taxonomy" id="2183582"/>
    <lineage>
        <taxon>Bacteria</taxon>
        <taxon>Pseudomonadati</taxon>
        <taxon>Pseudomonadota</taxon>
        <taxon>Gammaproteobacteria</taxon>
        <taxon>Alteromonadales</taxon>
        <taxon>Alteromonadaceae</taxon>
        <taxon>Saliniradius</taxon>
    </lineage>
</organism>
<dbReference type="GO" id="GO:0003723">
    <property type="term" value="F:RNA binding"/>
    <property type="evidence" value="ECO:0007669"/>
    <property type="project" value="InterPro"/>
</dbReference>
<dbReference type="CDD" id="cd02570">
    <property type="entry name" value="PseudoU_synth_EcTruA"/>
    <property type="match status" value="1"/>
</dbReference>
<sequence length="264" mass="29930">MRIALGIEYDGSAYYGWQRQQEVNSVQQELEAALSRIADEPIQLQCAGRTDAGVHATGQVVHFDVTRPRQMRAWTLGMNANLPKDIAVKWAQEVPERFHARFEATARRYRYIIYNKPLRGGILGQGVTHYYSPLNVDHMQQAAECLIGEHDFSSFRAAICQSRSPWRNVTHLRLKRFGDFVVLDIQANAFVHHMVRNITGSLLEIGSGRRPVEWLQQVLEARDRTQAGPTGKPNGLYLVKVSYPADYGLPQPPMGPLFLPDDDF</sequence>
<evidence type="ECO:0000256" key="6">
    <source>
        <dbReference type="PIRSR" id="PIRSR001430-2"/>
    </source>
</evidence>
<protein>
    <recommendedName>
        <fullName evidence="4">tRNA pseudouridine synthase A</fullName>
        <ecNumber evidence="4">5.4.99.12</ecNumber>
    </recommendedName>
    <alternativeName>
        <fullName evidence="4">tRNA pseudouridine(38-40) synthase</fullName>
    </alternativeName>
    <alternativeName>
        <fullName evidence="4">tRNA pseudouridylate synthase I</fullName>
    </alternativeName>
    <alternativeName>
        <fullName evidence="4">tRNA-uridine isomerase I</fullName>
    </alternativeName>
</protein>
<evidence type="ECO:0000256" key="5">
    <source>
        <dbReference type="PIRSR" id="PIRSR001430-1"/>
    </source>
</evidence>
<evidence type="ECO:0000313" key="9">
    <source>
        <dbReference type="EMBL" id="AWL12422.1"/>
    </source>
</evidence>
<gene>
    <name evidence="4 9" type="primary">truA</name>
    <name evidence="9" type="ORF">HMF8227_01952</name>
</gene>
<dbReference type="InterPro" id="IPR020097">
    <property type="entry name" value="PsdUridine_synth_TruA_a/b_dom"/>
</dbReference>
<dbReference type="Proteomes" id="UP000245728">
    <property type="component" value="Chromosome"/>
</dbReference>
<keyword evidence="3 4" id="KW-0413">Isomerase</keyword>
<dbReference type="InterPro" id="IPR020103">
    <property type="entry name" value="PsdUridine_synth_cat_dom_sf"/>
</dbReference>
<dbReference type="NCBIfam" id="TIGR00071">
    <property type="entry name" value="hisT_truA"/>
    <property type="match status" value="1"/>
</dbReference>
<evidence type="ECO:0000256" key="3">
    <source>
        <dbReference type="ARBA" id="ARBA00023235"/>
    </source>
</evidence>
<evidence type="ECO:0000259" key="8">
    <source>
        <dbReference type="Pfam" id="PF01416"/>
    </source>
</evidence>
<dbReference type="Pfam" id="PF01416">
    <property type="entry name" value="PseudoU_synth_1"/>
    <property type="match status" value="2"/>
</dbReference>
<dbReference type="FunFam" id="3.30.70.580:FF:000001">
    <property type="entry name" value="tRNA pseudouridine synthase A"/>
    <property type="match status" value="1"/>
</dbReference>
<dbReference type="EMBL" id="CP029347">
    <property type="protein sequence ID" value="AWL12422.1"/>
    <property type="molecule type" value="Genomic_DNA"/>
</dbReference>
<comment type="function">
    <text evidence="4">Formation of pseudouridine at positions 38, 39 and 40 in the anticodon stem and loop of transfer RNAs.</text>
</comment>
<evidence type="ECO:0000256" key="7">
    <source>
        <dbReference type="RuleBase" id="RU003792"/>
    </source>
</evidence>
<comment type="catalytic activity">
    <reaction evidence="4 7">
        <text>uridine(38/39/40) in tRNA = pseudouridine(38/39/40) in tRNA</text>
        <dbReference type="Rhea" id="RHEA:22376"/>
        <dbReference type="Rhea" id="RHEA-COMP:10085"/>
        <dbReference type="Rhea" id="RHEA-COMP:10087"/>
        <dbReference type="ChEBI" id="CHEBI:65314"/>
        <dbReference type="ChEBI" id="CHEBI:65315"/>
        <dbReference type="EC" id="5.4.99.12"/>
    </reaction>
</comment>
<dbReference type="GO" id="GO:0160147">
    <property type="term" value="F:tRNA pseudouridine(38-40) synthase activity"/>
    <property type="evidence" value="ECO:0007669"/>
    <property type="project" value="UniProtKB-EC"/>
</dbReference>
<feature type="binding site" evidence="4 6">
    <location>
        <position position="109"/>
    </location>
    <ligand>
        <name>substrate</name>
    </ligand>
</feature>
<comment type="subunit">
    <text evidence="4">Homodimer.</text>
</comment>
<keyword evidence="2 4" id="KW-0819">tRNA processing</keyword>
<dbReference type="Gene3D" id="3.30.70.660">
    <property type="entry name" value="Pseudouridine synthase I, catalytic domain, C-terminal subdomain"/>
    <property type="match status" value="1"/>
</dbReference>
<evidence type="ECO:0000256" key="4">
    <source>
        <dbReference type="HAMAP-Rule" id="MF_00171"/>
    </source>
</evidence>
<dbReference type="Gene3D" id="3.30.70.580">
    <property type="entry name" value="Pseudouridine synthase I, catalytic domain, N-terminal subdomain"/>
    <property type="match status" value="1"/>
</dbReference>
<dbReference type="PIRSF" id="PIRSF001430">
    <property type="entry name" value="tRNA_psdUrid_synth"/>
    <property type="match status" value="1"/>
</dbReference>
<proteinExistence type="inferred from homology"/>